<protein>
    <submittedName>
        <fullName evidence="2">Uncharacterized protein</fullName>
    </submittedName>
</protein>
<gene>
    <name evidence="2" type="ORF">Tci_615892</name>
</gene>
<evidence type="ECO:0000313" key="2">
    <source>
        <dbReference type="EMBL" id="GFA43920.1"/>
    </source>
</evidence>
<dbReference type="EMBL" id="BKCJ010424226">
    <property type="protein sequence ID" value="GFA43920.1"/>
    <property type="molecule type" value="Genomic_DNA"/>
</dbReference>
<name>A0A699JLA8_TANCI</name>
<evidence type="ECO:0000256" key="1">
    <source>
        <dbReference type="SAM" id="MobiDB-lite"/>
    </source>
</evidence>
<reference evidence="2" key="1">
    <citation type="journal article" date="2019" name="Sci. Rep.">
        <title>Draft genome of Tanacetum cinerariifolium, the natural source of mosquito coil.</title>
        <authorList>
            <person name="Yamashiro T."/>
            <person name="Shiraishi A."/>
            <person name="Satake H."/>
            <person name="Nakayama K."/>
        </authorList>
    </citation>
    <scope>NUCLEOTIDE SEQUENCE</scope>
</reference>
<feature type="region of interest" description="Disordered" evidence="1">
    <location>
        <begin position="20"/>
        <end position="56"/>
    </location>
</feature>
<accession>A0A699JLA8</accession>
<dbReference type="AlphaFoldDB" id="A0A699JLA8"/>
<sequence length="86" mass="9749">MKENRGGCVERFMMKRTKEVVARGGGQHRRWLEKDGDGGGDVQPVTPPKPQQRNGIPLGVLLHSSNTQVTEKDLKRDVKKCHIRFK</sequence>
<organism evidence="2">
    <name type="scientific">Tanacetum cinerariifolium</name>
    <name type="common">Dalmatian daisy</name>
    <name type="synonym">Chrysanthemum cinerariifolium</name>
    <dbReference type="NCBI Taxonomy" id="118510"/>
    <lineage>
        <taxon>Eukaryota</taxon>
        <taxon>Viridiplantae</taxon>
        <taxon>Streptophyta</taxon>
        <taxon>Embryophyta</taxon>
        <taxon>Tracheophyta</taxon>
        <taxon>Spermatophyta</taxon>
        <taxon>Magnoliopsida</taxon>
        <taxon>eudicotyledons</taxon>
        <taxon>Gunneridae</taxon>
        <taxon>Pentapetalae</taxon>
        <taxon>asterids</taxon>
        <taxon>campanulids</taxon>
        <taxon>Asterales</taxon>
        <taxon>Asteraceae</taxon>
        <taxon>Asteroideae</taxon>
        <taxon>Anthemideae</taxon>
        <taxon>Anthemidinae</taxon>
        <taxon>Tanacetum</taxon>
    </lineage>
</organism>
<proteinExistence type="predicted"/>
<comment type="caution">
    <text evidence="2">The sequence shown here is derived from an EMBL/GenBank/DDBJ whole genome shotgun (WGS) entry which is preliminary data.</text>
</comment>